<dbReference type="InterPro" id="IPR019425">
    <property type="entry name" value="7TM_GPCR_serpentine_rcpt_Srt"/>
</dbReference>
<feature type="transmembrane region" description="Helical" evidence="1">
    <location>
        <begin position="30"/>
        <end position="55"/>
    </location>
</feature>
<dbReference type="PANTHER" id="PTHR23021:SF11">
    <property type="entry name" value="SERPENTINE RECEPTOR, CLASS T"/>
    <property type="match status" value="1"/>
</dbReference>
<protein>
    <recommendedName>
        <fullName evidence="4">7TM GPCR serpentine receptor class x (Srx) domain-containing protein</fullName>
    </recommendedName>
</protein>
<keyword evidence="1" id="KW-0472">Membrane</keyword>
<keyword evidence="3" id="KW-1185">Reference proteome</keyword>
<gene>
    <name evidence="2" type="ORF">ANCCEY_00218</name>
</gene>
<name>A0A0D6M942_9BILA</name>
<evidence type="ECO:0000313" key="3">
    <source>
        <dbReference type="Proteomes" id="UP000054495"/>
    </source>
</evidence>
<dbReference type="Proteomes" id="UP000054495">
    <property type="component" value="Unassembled WGS sequence"/>
</dbReference>
<evidence type="ECO:0000256" key="1">
    <source>
        <dbReference type="SAM" id="Phobius"/>
    </source>
</evidence>
<sequence length="180" mass="20283">MAEELKTCQDTIASIYDMASIVVNSLLSGYLWIIGANYCTNPNLIFISGSVGLVINRILELWNKPLMMLAFGEGRAYAALLIPFLYGLYFCFFTQPLIFNSDNSSWFFFTYTPNHSPDESIKLESALLSSFSGFPAVVYILLNRTIQKEVLTLLGLRKPIVPTTMSSTPVRTMFIQHQLK</sequence>
<evidence type="ECO:0000313" key="2">
    <source>
        <dbReference type="EMBL" id="EPB80650.1"/>
    </source>
</evidence>
<dbReference type="Pfam" id="PF10321">
    <property type="entry name" value="7TM_GPCR_Srt"/>
    <property type="match status" value="1"/>
</dbReference>
<proteinExistence type="predicted"/>
<keyword evidence="1" id="KW-0812">Transmembrane</keyword>
<organism evidence="2 3">
    <name type="scientific">Ancylostoma ceylanicum</name>
    <dbReference type="NCBI Taxonomy" id="53326"/>
    <lineage>
        <taxon>Eukaryota</taxon>
        <taxon>Metazoa</taxon>
        <taxon>Ecdysozoa</taxon>
        <taxon>Nematoda</taxon>
        <taxon>Chromadorea</taxon>
        <taxon>Rhabditida</taxon>
        <taxon>Rhabditina</taxon>
        <taxon>Rhabditomorpha</taxon>
        <taxon>Strongyloidea</taxon>
        <taxon>Ancylostomatidae</taxon>
        <taxon>Ancylostomatinae</taxon>
        <taxon>Ancylostoma</taxon>
    </lineage>
</organism>
<dbReference type="PANTHER" id="PTHR23021">
    <property type="entry name" value="SERPENTINE RECEPTOR, CLASS T"/>
    <property type="match status" value="1"/>
</dbReference>
<keyword evidence="1" id="KW-1133">Transmembrane helix</keyword>
<evidence type="ECO:0008006" key="4">
    <source>
        <dbReference type="Google" id="ProtNLM"/>
    </source>
</evidence>
<feature type="transmembrane region" description="Helical" evidence="1">
    <location>
        <begin position="125"/>
        <end position="142"/>
    </location>
</feature>
<dbReference type="EMBL" id="KE124777">
    <property type="protein sequence ID" value="EPB80650.1"/>
    <property type="molecule type" value="Genomic_DNA"/>
</dbReference>
<feature type="transmembrane region" description="Helical" evidence="1">
    <location>
        <begin position="76"/>
        <end position="99"/>
    </location>
</feature>
<accession>A0A0D6M942</accession>
<dbReference type="AlphaFoldDB" id="A0A0D6M942"/>
<reference evidence="2 3" key="1">
    <citation type="submission" date="2013-05" db="EMBL/GenBank/DDBJ databases">
        <title>Draft genome of the parasitic nematode Anyclostoma ceylanicum.</title>
        <authorList>
            <person name="Mitreva M."/>
        </authorList>
    </citation>
    <scope>NUCLEOTIDE SEQUENCE [LARGE SCALE GENOMIC DNA]</scope>
</reference>